<feature type="transmembrane region" description="Helical" evidence="1">
    <location>
        <begin position="44"/>
        <end position="70"/>
    </location>
</feature>
<accession>A0A7C3YG85</accession>
<keyword evidence="1" id="KW-0472">Membrane</keyword>
<dbReference type="PANTHER" id="PTHR34295:SF1">
    <property type="entry name" value="BIOTIN TRANSPORTER BIOY"/>
    <property type="match status" value="1"/>
</dbReference>
<protein>
    <submittedName>
        <fullName evidence="2">Biotin transporter BioY</fullName>
    </submittedName>
</protein>
<feature type="transmembrane region" description="Helical" evidence="1">
    <location>
        <begin position="156"/>
        <end position="175"/>
    </location>
</feature>
<keyword evidence="1" id="KW-1133">Transmembrane helix</keyword>
<name>A0A7C3YG85_9EURY</name>
<sequence>MVNESEFRKDFRKLSLTVVMCVITAISAQLSFKIGFVPYTMQNFAVMLAGFLLGPYYGFISQALYLTLIAVGLPLASSGGGLGVLLGPTAGFLFGFPIAAFLAGVFRRKIRSSLILWLSTFLAALPIYILGFLVFYNIAIGNAKLSAWAESIASPFGISGSLPLVIFFATVLIFIPQDMFVDHLLAVVVYRYVERLIRERGFEID</sequence>
<dbReference type="EMBL" id="DTAK01000019">
    <property type="protein sequence ID" value="HGU59256.1"/>
    <property type="molecule type" value="Genomic_DNA"/>
</dbReference>
<dbReference type="EMBL" id="DTPI01000033">
    <property type="protein sequence ID" value="HGE66902.1"/>
    <property type="molecule type" value="Genomic_DNA"/>
</dbReference>
<feature type="transmembrane region" description="Helical" evidence="1">
    <location>
        <begin position="82"/>
        <end position="102"/>
    </location>
</feature>
<dbReference type="PANTHER" id="PTHR34295">
    <property type="entry name" value="BIOTIN TRANSPORTER BIOY"/>
    <property type="match status" value="1"/>
</dbReference>
<gene>
    <name evidence="4" type="ORF">ENL48_03835</name>
    <name evidence="3" type="ORF">ENT89_03575</name>
    <name evidence="2" type="ORF">ENX77_07315</name>
</gene>
<organism evidence="2">
    <name type="scientific">Geoglobus ahangari</name>
    <dbReference type="NCBI Taxonomy" id="113653"/>
    <lineage>
        <taxon>Archaea</taxon>
        <taxon>Methanobacteriati</taxon>
        <taxon>Methanobacteriota</taxon>
        <taxon>Archaeoglobi</taxon>
        <taxon>Archaeoglobales</taxon>
        <taxon>Archaeoglobaceae</taxon>
        <taxon>Geoglobus</taxon>
    </lineage>
</organism>
<dbReference type="InterPro" id="IPR003784">
    <property type="entry name" value="BioY"/>
</dbReference>
<dbReference type="GO" id="GO:0005886">
    <property type="term" value="C:plasma membrane"/>
    <property type="evidence" value="ECO:0007669"/>
    <property type="project" value="InterPro"/>
</dbReference>
<evidence type="ECO:0000256" key="1">
    <source>
        <dbReference type="SAM" id="Phobius"/>
    </source>
</evidence>
<feature type="transmembrane region" description="Helical" evidence="1">
    <location>
        <begin position="114"/>
        <end position="136"/>
    </location>
</feature>
<dbReference type="AlphaFoldDB" id="A0A7C3YG85"/>
<evidence type="ECO:0000313" key="4">
    <source>
        <dbReference type="EMBL" id="HHF48314.1"/>
    </source>
</evidence>
<dbReference type="EMBL" id="DRUC01000058">
    <property type="protein sequence ID" value="HHF48314.1"/>
    <property type="molecule type" value="Genomic_DNA"/>
</dbReference>
<dbReference type="Gene3D" id="1.10.1760.20">
    <property type="match status" value="1"/>
</dbReference>
<proteinExistence type="predicted"/>
<dbReference type="Pfam" id="PF02632">
    <property type="entry name" value="BioY"/>
    <property type="match status" value="1"/>
</dbReference>
<keyword evidence="1" id="KW-0812">Transmembrane</keyword>
<dbReference type="GO" id="GO:0015225">
    <property type="term" value="F:biotin transmembrane transporter activity"/>
    <property type="evidence" value="ECO:0007669"/>
    <property type="project" value="InterPro"/>
</dbReference>
<evidence type="ECO:0000313" key="2">
    <source>
        <dbReference type="EMBL" id="HGE66902.1"/>
    </source>
</evidence>
<feature type="transmembrane region" description="Helical" evidence="1">
    <location>
        <begin position="14"/>
        <end position="32"/>
    </location>
</feature>
<comment type="caution">
    <text evidence="2">The sequence shown here is derived from an EMBL/GenBank/DDBJ whole genome shotgun (WGS) entry which is preliminary data.</text>
</comment>
<reference evidence="2" key="1">
    <citation type="journal article" date="2020" name="mSystems">
        <title>Genome- and Community-Level Interaction Insights into Carbon Utilization and Element Cycling Functions of Hydrothermarchaeota in Hydrothermal Sediment.</title>
        <authorList>
            <person name="Zhou Z."/>
            <person name="Liu Y."/>
            <person name="Xu W."/>
            <person name="Pan J."/>
            <person name="Luo Z.H."/>
            <person name="Li M."/>
        </authorList>
    </citation>
    <scope>NUCLEOTIDE SEQUENCE [LARGE SCALE GENOMIC DNA]</scope>
    <source>
        <strain evidence="4">SpSt-10</strain>
        <strain evidence="3">SpSt-62</strain>
        <strain evidence="2">SpSt-97</strain>
    </source>
</reference>
<evidence type="ECO:0000313" key="3">
    <source>
        <dbReference type="EMBL" id="HGU59256.1"/>
    </source>
</evidence>